<keyword evidence="4" id="KW-1185">Reference proteome</keyword>
<protein>
    <submittedName>
        <fullName evidence="3">Ycf66 family protein</fullName>
    </submittedName>
</protein>
<proteinExistence type="predicted"/>
<feature type="region of interest" description="Disordered" evidence="1">
    <location>
        <begin position="328"/>
        <end position="401"/>
    </location>
</feature>
<keyword evidence="2" id="KW-0812">Transmembrane</keyword>
<gene>
    <name evidence="3" type="ORF">VB854_08535</name>
</gene>
<evidence type="ECO:0000313" key="4">
    <source>
        <dbReference type="Proteomes" id="UP001301728"/>
    </source>
</evidence>
<evidence type="ECO:0000313" key="3">
    <source>
        <dbReference type="EMBL" id="MEA5518994.1"/>
    </source>
</evidence>
<dbReference type="Proteomes" id="UP001301728">
    <property type="component" value="Unassembled WGS sequence"/>
</dbReference>
<feature type="transmembrane region" description="Helical" evidence="2">
    <location>
        <begin position="6"/>
        <end position="24"/>
    </location>
</feature>
<dbReference type="RefSeq" id="WP_323272412.1">
    <property type="nucleotide sequence ID" value="NZ_JAYGHT010000019.1"/>
</dbReference>
<dbReference type="Pfam" id="PF07444">
    <property type="entry name" value="Ycf66_N"/>
    <property type="match status" value="1"/>
</dbReference>
<accession>A0ABU5TVR8</accession>
<organism evidence="3 4">
    <name type="scientific">Limnoraphis robusta CCNP1315</name>
    <dbReference type="NCBI Taxonomy" id="3110306"/>
    <lineage>
        <taxon>Bacteria</taxon>
        <taxon>Bacillati</taxon>
        <taxon>Cyanobacteriota</taxon>
        <taxon>Cyanophyceae</taxon>
        <taxon>Oscillatoriophycideae</taxon>
        <taxon>Oscillatoriales</taxon>
        <taxon>Sirenicapillariaceae</taxon>
        <taxon>Limnoraphis</taxon>
    </lineage>
</organism>
<keyword evidence="2" id="KW-1133">Transmembrane helix</keyword>
<feature type="compositionally biased region" description="Basic and acidic residues" evidence="1">
    <location>
        <begin position="388"/>
        <end position="401"/>
    </location>
</feature>
<name>A0ABU5TVR8_9CYAN</name>
<feature type="compositionally biased region" description="Low complexity" evidence="1">
    <location>
        <begin position="149"/>
        <end position="160"/>
    </location>
</feature>
<dbReference type="InterPro" id="IPR010004">
    <property type="entry name" value="Uncharacterised_Ycf66"/>
</dbReference>
<feature type="transmembrane region" description="Helical" evidence="2">
    <location>
        <begin position="59"/>
        <end position="78"/>
    </location>
</feature>
<feature type="compositionally biased region" description="Polar residues" evidence="1">
    <location>
        <begin position="344"/>
        <end position="360"/>
    </location>
</feature>
<sequence length="401" mass="43922">MLADILAIAVGLGSFAVYMAAFFFPEVHRKNDFFWSGVGFFYALILWLCAGRITGAVLLGQIASVALLIWFGGQTLYLRRAVTPASQQTPVPPKLQEKVSSLFVVANDQPVTSAPMMPTLDQSPVALQTPPEPVETEPEKAPVPPEPPVVLEEVLPSVSPEKIEVETTPISETKIEEEKPATEEPEPAPLSVSEIEFEDEIIEEKIETTPQPQTPSQTPPKPQRLSRVFRAITGLFNRSKNPPSPAVSPVKTSEENKPQPLSETQTEEPTVEPEIRETVFVQENVTSEPKETPAAETEVLELTETDIDPDSVIETAFAVEVQEITITVEPETSQTSPFEMMKSASETSSISDEPQTLQPDDSSEEILSEPSLVVDENPTLKHPNPPDPELKEAAQKPDSDN</sequence>
<feature type="compositionally biased region" description="Basic and acidic residues" evidence="1">
    <location>
        <begin position="173"/>
        <end position="182"/>
    </location>
</feature>
<keyword evidence="2" id="KW-0472">Membrane</keyword>
<evidence type="ECO:0000256" key="1">
    <source>
        <dbReference type="SAM" id="MobiDB-lite"/>
    </source>
</evidence>
<feature type="transmembrane region" description="Helical" evidence="2">
    <location>
        <begin position="33"/>
        <end position="53"/>
    </location>
</feature>
<feature type="region of interest" description="Disordered" evidence="1">
    <location>
        <begin position="114"/>
        <end position="297"/>
    </location>
</feature>
<evidence type="ECO:0000256" key="2">
    <source>
        <dbReference type="SAM" id="Phobius"/>
    </source>
</evidence>
<reference evidence="3 4" key="1">
    <citation type="submission" date="2023-12" db="EMBL/GenBank/DDBJ databases">
        <title>Baltic Sea Cyanobacteria.</title>
        <authorList>
            <person name="Delbaje E."/>
            <person name="Fewer D.P."/>
            <person name="Shishido T.K."/>
        </authorList>
    </citation>
    <scope>NUCLEOTIDE SEQUENCE [LARGE SCALE GENOMIC DNA]</scope>
    <source>
        <strain evidence="3 4">CCNP 1315</strain>
    </source>
</reference>
<comment type="caution">
    <text evidence="3">The sequence shown here is derived from an EMBL/GenBank/DDBJ whole genome shotgun (WGS) entry which is preliminary data.</text>
</comment>
<dbReference type="EMBL" id="JAYGHT010000019">
    <property type="protein sequence ID" value="MEA5518994.1"/>
    <property type="molecule type" value="Genomic_DNA"/>
</dbReference>